<feature type="domain" description="Exostosin GT47" evidence="3">
    <location>
        <begin position="417"/>
        <end position="595"/>
    </location>
</feature>
<dbReference type="Pfam" id="PF00852">
    <property type="entry name" value="Glyco_transf_10"/>
    <property type="match status" value="1"/>
</dbReference>
<organism evidence="4 5">
    <name type="scientific">Hyphococcus lacteus</name>
    <dbReference type="NCBI Taxonomy" id="3143536"/>
    <lineage>
        <taxon>Bacteria</taxon>
        <taxon>Pseudomonadati</taxon>
        <taxon>Pseudomonadota</taxon>
        <taxon>Alphaproteobacteria</taxon>
        <taxon>Parvularculales</taxon>
        <taxon>Parvularculaceae</taxon>
        <taxon>Hyphococcus</taxon>
    </lineage>
</organism>
<proteinExistence type="predicted"/>
<evidence type="ECO:0000259" key="2">
    <source>
        <dbReference type="Pfam" id="PF00852"/>
    </source>
</evidence>
<keyword evidence="5" id="KW-1185">Reference proteome</keyword>
<feature type="domain" description="Fucosyltransferase C-terminal" evidence="2">
    <location>
        <begin position="961"/>
        <end position="1018"/>
    </location>
</feature>
<dbReference type="InterPro" id="IPR038577">
    <property type="entry name" value="GT10-like_C_sf"/>
</dbReference>
<dbReference type="RefSeq" id="WP_369312418.1">
    <property type="nucleotide sequence ID" value="NZ_JBEHZE010000001.1"/>
</dbReference>
<name>A0ABV3Z132_9PROT</name>
<protein>
    <submittedName>
        <fullName evidence="4">Exostosin family protein</fullName>
    </submittedName>
</protein>
<dbReference type="SUPFAM" id="SSF53448">
    <property type="entry name" value="Nucleotide-diphospho-sugar transferases"/>
    <property type="match status" value="1"/>
</dbReference>
<dbReference type="InterPro" id="IPR040911">
    <property type="entry name" value="Exostosin_GT47"/>
</dbReference>
<dbReference type="InterPro" id="IPR029044">
    <property type="entry name" value="Nucleotide-diphossugar_trans"/>
</dbReference>
<evidence type="ECO:0000259" key="3">
    <source>
        <dbReference type="Pfam" id="PF03016"/>
    </source>
</evidence>
<dbReference type="Pfam" id="PF03016">
    <property type="entry name" value="Exostosin_GT47"/>
    <property type="match status" value="1"/>
</dbReference>
<dbReference type="Proteomes" id="UP001560685">
    <property type="component" value="Unassembled WGS sequence"/>
</dbReference>
<dbReference type="Gene3D" id="3.40.50.11660">
    <property type="entry name" value="Glycosyl transferase family 10, C-terminal domain"/>
    <property type="match status" value="1"/>
</dbReference>
<evidence type="ECO:0000259" key="1">
    <source>
        <dbReference type="Pfam" id="PF00535"/>
    </source>
</evidence>
<dbReference type="SUPFAM" id="SSF53756">
    <property type="entry name" value="UDP-Glycosyltransferase/glycogen phosphorylase"/>
    <property type="match status" value="1"/>
</dbReference>
<dbReference type="PANTHER" id="PTHR11062:SF281">
    <property type="entry name" value="EXOSTOSIN-LIKE 2"/>
    <property type="match status" value="1"/>
</dbReference>
<dbReference type="PANTHER" id="PTHR11062">
    <property type="entry name" value="EXOSTOSIN HEPARAN SULFATE GLYCOSYLTRANSFERASE -RELATED"/>
    <property type="match status" value="1"/>
</dbReference>
<accession>A0ABV3Z132</accession>
<dbReference type="Gene3D" id="3.90.550.10">
    <property type="entry name" value="Spore Coat Polysaccharide Biosynthesis Protein SpsA, Chain A"/>
    <property type="match status" value="1"/>
</dbReference>
<dbReference type="Pfam" id="PF00535">
    <property type="entry name" value="Glycos_transf_2"/>
    <property type="match status" value="1"/>
</dbReference>
<feature type="domain" description="Glycosyltransferase 2-like" evidence="1">
    <location>
        <begin position="11"/>
        <end position="119"/>
    </location>
</feature>
<reference evidence="4 5" key="1">
    <citation type="submission" date="2024-05" db="EMBL/GenBank/DDBJ databases">
        <title>Three bacterial strains, DH-69, EH-24, and ECK-19 isolated from coastal sediments.</title>
        <authorList>
            <person name="Ye Y.-Q."/>
            <person name="Du Z.-J."/>
        </authorList>
    </citation>
    <scope>NUCLEOTIDE SEQUENCE [LARGE SCALE GENOMIC DNA]</scope>
    <source>
        <strain evidence="4 5">ECK-19</strain>
    </source>
</reference>
<evidence type="ECO:0000313" key="5">
    <source>
        <dbReference type="Proteomes" id="UP001560685"/>
    </source>
</evidence>
<sequence length="1072" mass="121751">MQEKNATNVFVVTPSFNAGTTIIRTLMSVASQSGNIRIFHHVADGGSNDSTVSKLRDWSKLVQTQTFPVLARKYQFSFSSEPDNGMYDAIANGFSQFSLTPDDWMCWINADDVFLPGSFALLGQVSRAADSKEISWLTGTAAIAAEDISMLHTSRPVGSSVVKHDLCDGTHWEFIQSEGTFFKNKLWHQIDIQNDFRRFRYAGDWNLWRLFAQNHELFQTKHPLAVFSIRDGQLSSTNRSEYEAEIEAQVSTAERESNFDALGKNDLVGKAIRVSMKPIRIIVEDRNLKNHLEYRHLERKKSNALVASQQACGSIIAHDEKWQFPAITEQHAFNKVKEWMPPNATALYFAFPWATLIDKTNNKADDAGVLEKEALNAAKNIFPSGRPVITVCQHILMEDFLDIFRECGITDIFWTHATKMNETEDIRNGIRIHPFPLFPVQVGDNAQSIQPRDILFSFIGAKSNQWYLTDTRRHIIELLEDDPRGVVIGREDWHYNKIVYSHQVKATHVDPTGLVDMDRSKVFKETLNRSIFSLCPSGSGPNSIRLWESIASGSIPVIMADTYLPPGDETLWQEAAVFVEETQQNITELPELLEELAKDTDLISTKRKAMQQLLMLYGPDAFIYDIQNLILQKDQDAIAKSHISELPLSGDQLLESAQLAFDKKDAASRSVFLNALASRALIAPEEFSAHINDNKNLQPYIDRAVKDNPEDENVKIINRTRNASLTTLSSKYIKEKVQVSLQGKHSNRTPLSYPAYRELFTPYIDYTASTTSKSICVTGFDIDFRDSNIVSQCLDKFEKKPVVISEEPLWDTVWATAFDKDTVKMGINGQDFAYKALNHMTSPIFAFDKLPYFITTENHYFVRYANLFKRNAELTPAEILAVWDKAKWKFASFAERREDSRYDFTRPNEDLYGLSAYRTRIADGFGGNDALRCGKGWNETGPRQALPDWHLDKLASLDRNSFVVSGLENTHQQHYITEKIFDAFACLGVPLYFASPKHRIHDIIPSDTFINLFGLESDEAIEKIKSFAPDLAFAEAYLETQKRLSKLFSDPQTLIKERNRVVDETVSALIKL</sequence>
<dbReference type="InterPro" id="IPR055270">
    <property type="entry name" value="Glyco_tran_10_C"/>
</dbReference>
<dbReference type="EMBL" id="JBEHZE010000001">
    <property type="protein sequence ID" value="MEX6632494.1"/>
    <property type="molecule type" value="Genomic_DNA"/>
</dbReference>
<gene>
    <name evidence="4" type="ORF">ABFZ84_02940</name>
</gene>
<dbReference type="InterPro" id="IPR004263">
    <property type="entry name" value="Exostosin"/>
</dbReference>
<evidence type="ECO:0000313" key="4">
    <source>
        <dbReference type="EMBL" id="MEX6632494.1"/>
    </source>
</evidence>
<dbReference type="InterPro" id="IPR001173">
    <property type="entry name" value="Glyco_trans_2-like"/>
</dbReference>
<comment type="caution">
    <text evidence="4">The sequence shown here is derived from an EMBL/GenBank/DDBJ whole genome shotgun (WGS) entry which is preliminary data.</text>
</comment>